<feature type="domain" description="Kringle" evidence="6">
    <location>
        <begin position="169"/>
        <end position="248"/>
    </location>
</feature>
<keyword evidence="4" id="KW-1133">Transmembrane helix</keyword>
<dbReference type="InterPro" id="IPR044004">
    <property type="entry name" value="TSP1_spondin_dom"/>
</dbReference>
<feature type="signal peptide" evidence="5">
    <location>
        <begin position="1"/>
        <end position="23"/>
    </location>
</feature>
<evidence type="ECO:0000313" key="8">
    <source>
        <dbReference type="Proteomes" id="UP001311799"/>
    </source>
</evidence>
<gene>
    <name evidence="7" type="ORF">RS030_111855</name>
</gene>
<keyword evidence="8" id="KW-1185">Reference proteome</keyword>
<name>A0AAV9Y1N8_9CRYT</name>
<comment type="caution">
    <text evidence="7">The sequence shown here is derived from an EMBL/GenBank/DDBJ whole genome shotgun (WGS) entry which is preliminary data.</text>
</comment>
<dbReference type="PROSITE" id="PS50070">
    <property type="entry name" value="KRINGLE_2"/>
    <property type="match status" value="1"/>
</dbReference>
<keyword evidence="3" id="KW-0325">Glycoprotein</keyword>
<evidence type="ECO:0000256" key="4">
    <source>
        <dbReference type="SAM" id="Phobius"/>
    </source>
</evidence>
<evidence type="ECO:0000256" key="1">
    <source>
        <dbReference type="ARBA" id="ARBA00022729"/>
    </source>
</evidence>
<dbReference type="SMART" id="SM00130">
    <property type="entry name" value="KR"/>
    <property type="match status" value="1"/>
</dbReference>
<dbReference type="SMART" id="SM00209">
    <property type="entry name" value="TSP1"/>
    <property type="match status" value="4"/>
</dbReference>
<dbReference type="PANTHER" id="PTHR11311:SF15">
    <property type="entry name" value="SPONDIN-2"/>
    <property type="match status" value="1"/>
</dbReference>
<dbReference type="PROSITE" id="PS50092">
    <property type="entry name" value="TSP1"/>
    <property type="match status" value="4"/>
</dbReference>
<evidence type="ECO:0000259" key="6">
    <source>
        <dbReference type="PROSITE" id="PS50070"/>
    </source>
</evidence>
<organism evidence="7 8">
    <name type="scientific">Cryptosporidium xiaoi</name>
    <dbReference type="NCBI Taxonomy" id="659607"/>
    <lineage>
        <taxon>Eukaryota</taxon>
        <taxon>Sar</taxon>
        <taxon>Alveolata</taxon>
        <taxon>Apicomplexa</taxon>
        <taxon>Conoidasida</taxon>
        <taxon>Coccidia</taxon>
        <taxon>Eucoccidiorida</taxon>
        <taxon>Eimeriorina</taxon>
        <taxon>Cryptosporidiidae</taxon>
        <taxon>Cryptosporidium</taxon>
    </lineage>
</organism>
<evidence type="ECO:0000256" key="5">
    <source>
        <dbReference type="SAM" id="SignalP"/>
    </source>
</evidence>
<feature type="transmembrane region" description="Helical" evidence="4">
    <location>
        <begin position="365"/>
        <end position="386"/>
    </location>
</feature>
<dbReference type="FunFam" id="2.20.100.10:FF:000019">
    <property type="entry name" value="Thrombospondin type 1 domain containing 7A"/>
    <property type="match status" value="1"/>
</dbReference>
<dbReference type="InterPro" id="IPR051418">
    <property type="entry name" value="Spondin/Thrombospondin_T1"/>
</dbReference>
<protein>
    <submittedName>
        <fullName evidence="7">TSP1 domain-containing TSP10</fullName>
    </submittedName>
</protein>
<dbReference type="AlphaFoldDB" id="A0AAV9Y1N8"/>
<dbReference type="EMBL" id="JAWDEY010000002">
    <property type="protein sequence ID" value="KAK6590910.1"/>
    <property type="molecule type" value="Genomic_DNA"/>
</dbReference>
<evidence type="ECO:0000256" key="2">
    <source>
        <dbReference type="ARBA" id="ARBA00023157"/>
    </source>
</evidence>
<dbReference type="InterPro" id="IPR013806">
    <property type="entry name" value="Kringle-like"/>
</dbReference>
<keyword evidence="1 5" id="KW-0732">Signal</keyword>
<evidence type="ECO:0000313" key="7">
    <source>
        <dbReference type="EMBL" id="KAK6590910.1"/>
    </source>
</evidence>
<dbReference type="Pfam" id="PF19028">
    <property type="entry name" value="TSP1_spondin"/>
    <property type="match status" value="2"/>
</dbReference>
<dbReference type="Gene3D" id="2.20.100.10">
    <property type="entry name" value="Thrombospondin type-1 (TSP1) repeat"/>
    <property type="match status" value="3"/>
</dbReference>
<evidence type="ECO:0000256" key="3">
    <source>
        <dbReference type="ARBA" id="ARBA00023180"/>
    </source>
</evidence>
<dbReference type="InterPro" id="IPR000001">
    <property type="entry name" value="Kringle"/>
</dbReference>
<proteinExistence type="predicted"/>
<dbReference type="InterPro" id="IPR000884">
    <property type="entry name" value="TSP1_rpt"/>
</dbReference>
<dbReference type="SUPFAM" id="SSF57440">
    <property type="entry name" value="Kringle-like"/>
    <property type="match status" value="1"/>
</dbReference>
<dbReference type="SUPFAM" id="SSF82895">
    <property type="entry name" value="TSP-1 type 1 repeat"/>
    <property type="match status" value="3"/>
</dbReference>
<feature type="chain" id="PRO_5043810419" evidence="5">
    <location>
        <begin position="24"/>
        <end position="392"/>
    </location>
</feature>
<dbReference type="Proteomes" id="UP001311799">
    <property type="component" value="Unassembled WGS sequence"/>
</dbReference>
<accession>A0AAV9Y1N8</accession>
<keyword evidence="2" id="KW-1015">Disulfide bond</keyword>
<dbReference type="Pfam" id="PF00090">
    <property type="entry name" value="TSP_1"/>
    <property type="match status" value="1"/>
</dbReference>
<reference evidence="7 8" key="1">
    <citation type="submission" date="2023-10" db="EMBL/GenBank/DDBJ databases">
        <title>Comparative genomics analysis reveals potential genetic determinants of host preference in Cryptosporidium xiaoi.</title>
        <authorList>
            <person name="Xiao L."/>
            <person name="Li J."/>
        </authorList>
    </citation>
    <scope>NUCLEOTIDE SEQUENCE [LARGE SCALE GENOMIC DNA]</scope>
    <source>
        <strain evidence="7 8">52996</strain>
    </source>
</reference>
<sequence length="392" mass="43842">MFSIKTKNILLVSIICILKKSYCQMINTIRNPEGGEGYTCMLSSTEKTFNCKVCNVSTWNYWETCSECNGKIKRTRTLTTILGSTGTCPVQAVEQADCLTNEACEICNYSEWSEWSACSDTYETGTKYRTRSVDSNNECMLSDELLKLHEITPCGNSNSICNELLEGTNGLYYRGCQKYSRTGQKCLNWLSLNLDAFNYLSTLENSGIGDHSFCRNPISNNTLIPTIWCYVSANPLTPQLCDPIPTDCIVSEWSQWSTCSVTCETGKSTRERTIIQEALNDGEECPTELSQVQDCTVDVICPVDCVLGSWTYWSACSAECGEGNSTRSRSIITKPKGTGQVCKETSQRKLCEGENCQSFWKKNKYILIAFGILGILLIASIIYILIPRQITY</sequence>
<keyword evidence="4" id="KW-0812">Transmembrane</keyword>
<dbReference type="PANTHER" id="PTHR11311">
    <property type="entry name" value="SPONDIN"/>
    <property type="match status" value="1"/>
</dbReference>
<keyword evidence="4" id="KW-0472">Membrane</keyword>
<dbReference type="InterPro" id="IPR036383">
    <property type="entry name" value="TSP1_rpt_sf"/>
</dbReference>